<evidence type="ECO:0000259" key="1">
    <source>
        <dbReference type="Pfam" id="PF03551"/>
    </source>
</evidence>
<sequence length="113" mass="13100">MFDRKGRALKKLRRELRSGVYSYLILSMLKKEEMHGYFIRKKLEEMGFAPSEGAMYDLLKSLQRLGLIEGFWVVESRPRKCYRLTELGREVLSELELEIKKILEVLGGGDGGD</sequence>
<dbReference type="InterPro" id="IPR052509">
    <property type="entry name" value="Metal_resp_DNA-bind_regulator"/>
</dbReference>
<name>A0A0A7GFQ5_GEOAI</name>
<dbReference type="EMBL" id="CP009552">
    <property type="protein sequence ID" value="AIY90864.1"/>
    <property type="molecule type" value="Genomic_DNA"/>
</dbReference>
<organism evidence="2 3">
    <name type="scientific">Geoglobus acetivorans</name>
    <dbReference type="NCBI Taxonomy" id="565033"/>
    <lineage>
        <taxon>Archaea</taxon>
        <taxon>Methanobacteriati</taxon>
        <taxon>Methanobacteriota</taxon>
        <taxon>Archaeoglobi</taxon>
        <taxon>Archaeoglobales</taxon>
        <taxon>Archaeoglobaceae</taxon>
        <taxon>Geoglobus</taxon>
    </lineage>
</organism>
<dbReference type="STRING" id="565033.GACE_1838"/>
<dbReference type="PANTHER" id="PTHR33169:SF14">
    <property type="entry name" value="TRANSCRIPTIONAL REGULATOR RV3488"/>
    <property type="match status" value="1"/>
</dbReference>
<dbReference type="KEGG" id="gac:GACE_1838"/>
<proteinExistence type="predicted"/>
<protein>
    <submittedName>
        <fullName evidence="2">Transcriptional regulator, PadR family</fullName>
    </submittedName>
</protein>
<accession>A0A0A7GFQ5</accession>
<dbReference type="GeneID" id="24798415"/>
<dbReference type="InterPro" id="IPR005149">
    <property type="entry name" value="Tscrpt_reg_PadR_N"/>
</dbReference>
<dbReference type="RefSeq" id="WP_048092860.1">
    <property type="nucleotide sequence ID" value="NZ_CP009552.1"/>
</dbReference>
<dbReference type="PANTHER" id="PTHR33169">
    <property type="entry name" value="PADR-FAMILY TRANSCRIPTIONAL REGULATOR"/>
    <property type="match status" value="1"/>
</dbReference>
<dbReference type="Proteomes" id="UP000030624">
    <property type="component" value="Chromosome"/>
</dbReference>
<dbReference type="AlphaFoldDB" id="A0A0A7GFQ5"/>
<feature type="domain" description="Transcription regulator PadR N-terminal" evidence="1">
    <location>
        <begin position="25"/>
        <end position="93"/>
    </location>
</feature>
<dbReference type="SUPFAM" id="SSF46785">
    <property type="entry name" value="Winged helix' DNA-binding domain"/>
    <property type="match status" value="1"/>
</dbReference>
<dbReference type="Pfam" id="PF03551">
    <property type="entry name" value="PadR"/>
    <property type="match status" value="1"/>
</dbReference>
<reference evidence="2 3" key="1">
    <citation type="journal article" date="2015" name="Appl. Environ. Microbiol.">
        <title>The Geoglobus acetivorans genome: Fe(III) reduction, acetate utilization, autotrophic growth, and degradation of aromatic compounds in a hyperthermophilic archaeon.</title>
        <authorList>
            <person name="Mardanov A.V."/>
            <person name="Slododkina G.B."/>
            <person name="Slobodkin A.I."/>
            <person name="Beletsky A.V."/>
            <person name="Gavrilov S.N."/>
            <person name="Kublanov I.V."/>
            <person name="Bonch-Osmolovskaya E.A."/>
            <person name="Skryabin K.G."/>
            <person name="Ravin N.V."/>
        </authorList>
    </citation>
    <scope>NUCLEOTIDE SEQUENCE [LARGE SCALE GENOMIC DNA]</scope>
    <source>
        <strain evidence="2 3">SBH6</strain>
    </source>
</reference>
<dbReference type="eggNOG" id="arCOG00001">
    <property type="taxonomic scope" value="Archaea"/>
</dbReference>
<evidence type="ECO:0000313" key="3">
    <source>
        <dbReference type="Proteomes" id="UP000030624"/>
    </source>
</evidence>
<dbReference type="HOGENOM" id="CLU_063440_3_3_2"/>
<dbReference type="InterPro" id="IPR036388">
    <property type="entry name" value="WH-like_DNA-bd_sf"/>
</dbReference>
<dbReference type="InterPro" id="IPR036390">
    <property type="entry name" value="WH_DNA-bd_sf"/>
</dbReference>
<evidence type="ECO:0000313" key="2">
    <source>
        <dbReference type="EMBL" id="AIY90864.1"/>
    </source>
</evidence>
<dbReference type="Gene3D" id="1.10.10.10">
    <property type="entry name" value="Winged helix-like DNA-binding domain superfamily/Winged helix DNA-binding domain"/>
    <property type="match status" value="1"/>
</dbReference>
<gene>
    <name evidence="2" type="ORF">GACE_1838</name>
</gene>